<dbReference type="InterPro" id="IPR011006">
    <property type="entry name" value="CheY-like_superfamily"/>
</dbReference>
<dbReference type="PROSITE" id="PS50110">
    <property type="entry name" value="RESPONSE_REGULATORY"/>
    <property type="match status" value="1"/>
</dbReference>
<dbReference type="SMART" id="SM00448">
    <property type="entry name" value="REC"/>
    <property type="match status" value="1"/>
</dbReference>
<comment type="caution">
    <text evidence="4">The sequence shown here is derived from an EMBL/GenBank/DDBJ whole genome shotgun (WGS) entry which is preliminary data.</text>
</comment>
<dbReference type="AlphaFoldDB" id="A0A0F9Z110"/>
<reference evidence="4 5" key="1">
    <citation type="journal article" date="2015" name="Nature">
        <title>rRNA introns, odd ribosomes, and small enigmatic genomes across a large radiation of phyla.</title>
        <authorList>
            <person name="Brown C.T."/>
            <person name="Hug L.A."/>
            <person name="Thomas B.C."/>
            <person name="Sharon I."/>
            <person name="Castelle C.J."/>
            <person name="Singh A."/>
            <person name="Wilkins M.J."/>
            <person name="Williams K.H."/>
            <person name="Banfield J.F."/>
        </authorList>
    </citation>
    <scope>NUCLEOTIDE SEQUENCE [LARGE SCALE GENOMIC DNA]</scope>
</reference>
<dbReference type="PANTHER" id="PTHR44591">
    <property type="entry name" value="STRESS RESPONSE REGULATOR PROTEIN 1"/>
    <property type="match status" value="1"/>
</dbReference>
<dbReference type="Pfam" id="PF00072">
    <property type="entry name" value="Response_reg"/>
    <property type="match status" value="1"/>
</dbReference>
<evidence type="ECO:0000313" key="4">
    <source>
        <dbReference type="EMBL" id="KKP37479.1"/>
    </source>
</evidence>
<organism evidence="4 5">
    <name type="scientific">Candidatus Roizmanbacteria bacterium GW2011_GWA2_32_13</name>
    <dbReference type="NCBI Taxonomy" id="1618475"/>
    <lineage>
        <taxon>Bacteria</taxon>
        <taxon>Candidatus Roizmaniibacteriota</taxon>
    </lineage>
</organism>
<accession>A0A0F9Z110</accession>
<gene>
    <name evidence="4" type="ORF">UR23_C0003G0014</name>
</gene>
<keyword evidence="1 2" id="KW-0597">Phosphoprotein</keyword>
<sequence>MYNAYMHMQKILLVEDDQFMKSIYLKMLSSIYELDSADDGETAYKKITKNSYDLILLDMFLPKLDGKLVFEKLEKNFPNQYKKKIVFMTNDDSEQTVNYFNSSGIKYLIKSTLNPEEFVNKIKTYLK</sequence>
<dbReference type="SUPFAM" id="SSF52172">
    <property type="entry name" value="CheY-like"/>
    <property type="match status" value="1"/>
</dbReference>
<evidence type="ECO:0000256" key="1">
    <source>
        <dbReference type="ARBA" id="ARBA00022553"/>
    </source>
</evidence>
<dbReference type="CDD" id="cd00156">
    <property type="entry name" value="REC"/>
    <property type="match status" value="1"/>
</dbReference>
<name>A0A0F9Z110_9BACT</name>
<dbReference type="InterPro" id="IPR001789">
    <property type="entry name" value="Sig_transdc_resp-reg_receiver"/>
</dbReference>
<evidence type="ECO:0000256" key="2">
    <source>
        <dbReference type="PROSITE-ProRule" id="PRU00169"/>
    </source>
</evidence>
<dbReference type="GO" id="GO:0000160">
    <property type="term" value="P:phosphorelay signal transduction system"/>
    <property type="evidence" value="ECO:0007669"/>
    <property type="project" value="InterPro"/>
</dbReference>
<proteinExistence type="predicted"/>
<dbReference type="EMBL" id="LBOK01000003">
    <property type="protein sequence ID" value="KKP37479.1"/>
    <property type="molecule type" value="Genomic_DNA"/>
</dbReference>
<dbReference type="Proteomes" id="UP000034349">
    <property type="component" value="Unassembled WGS sequence"/>
</dbReference>
<feature type="domain" description="Response regulatory" evidence="3">
    <location>
        <begin position="10"/>
        <end position="126"/>
    </location>
</feature>
<protein>
    <submittedName>
        <fullName evidence="4">Response regulator receiver domain protein</fullName>
    </submittedName>
</protein>
<evidence type="ECO:0000313" key="5">
    <source>
        <dbReference type="Proteomes" id="UP000034349"/>
    </source>
</evidence>
<feature type="modified residue" description="4-aspartylphosphate" evidence="2">
    <location>
        <position position="58"/>
    </location>
</feature>
<dbReference type="PANTHER" id="PTHR44591:SF3">
    <property type="entry name" value="RESPONSE REGULATORY DOMAIN-CONTAINING PROTEIN"/>
    <property type="match status" value="1"/>
</dbReference>
<dbReference type="Gene3D" id="3.40.50.2300">
    <property type="match status" value="1"/>
</dbReference>
<evidence type="ECO:0000259" key="3">
    <source>
        <dbReference type="PROSITE" id="PS50110"/>
    </source>
</evidence>
<dbReference type="InterPro" id="IPR050595">
    <property type="entry name" value="Bact_response_regulator"/>
</dbReference>